<dbReference type="InterPro" id="IPR007539">
    <property type="entry name" value="DUF551"/>
</dbReference>
<reference evidence="2" key="1">
    <citation type="submission" date="2022-01" db="EMBL/GenBank/DDBJ databases">
        <title>Collection of gut derived symbiotic bacterial strains cultured from healthy donors.</title>
        <authorList>
            <person name="Lin H."/>
            <person name="Kohout C."/>
            <person name="Waligurski E."/>
            <person name="Pamer E.G."/>
        </authorList>
    </citation>
    <scope>NUCLEOTIDE SEQUENCE</scope>
    <source>
        <strain evidence="2">DFI.6.72</strain>
    </source>
</reference>
<evidence type="ECO:0000313" key="2">
    <source>
        <dbReference type="EMBL" id="MCG4688096.1"/>
    </source>
</evidence>
<evidence type="ECO:0000313" key="3">
    <source>
        <dbReference type="Proteomes" id="UP001200843"/>
    </source>
</evidence>
<feature type="domain" description="DUF551" evidence="1">
    <location>
        <begin position="56"/>
        <end position="99"/>
    </location>
</feature>
<gene>
    <name evidence="2" type="ORF">L0N01_05665</name>
</gene>
<dbReference type="RefSeq" id="WP_151851745.1">
    <property type="nucleotide sequence ID" value="NZ_CAXTBE010000001.1"/>
</dbReference>
<comment type="caution">
    <text evidence="2">The sequence shown here is derived from an EMBL/GenBank/DDBJ whole genome shotgun (WGS) entry which is preliminary data.</text>
</comment>
<evidence type="ECO:0000259" key="1">
    <source>
        <dbReference type="Pfam" id="PF04448"/>
    </source>
</evidence>
<dbReference type="Proteomes" id="UP001200843">
    <property type="component" value="Unassembled WGS sequence"/>
</dbReference>
<dbReference type="EMBL" id="JAKNGO010000008">
    <property type="protein sequence ID" value="MCG4688096.1"/>
    <property type="molecule type" value="Genomic_DNA"/>
</dbReference>
<dbReference type="AlphaFoldDB" id="A0AAW5BF09"/>
<sequence length="125" mass="14805">MKQTVEEAAYDYATNKTKFRKDVLKEVDADTYVSRHADSMEDFQCGAEWQSKQSPWISVKERLPEEEQKVFVLTMRYGVPYIQKEKFRRSSNLDTKERWIHGNSIVLAWLPIPSFDEILKNNNKK</sequence>
<name>A0AAW5BF09_PHOVU</name>
<proteinExistence type="predicted"/>
<dbReference type="Pfam" id="PF04448">
    <property type="entry name" value="DUF551"/>
    <property type="match status" value="1"/>
</dbReference>
<protein>
    <submittedName>
        <fullName evidence="2">DUF551 domain-containing protein</fullName>
    </submittedName>
</protein>
<accession>A0AAW5BF09</accession>
<organism evidence="2 3">
    <name type="scientific">Phocaeicola vulgatus</name>
    <name type="common">Bacteroides vulgatus</name>
    <dbReference type="NCBI Taxonomy" id="821"/>
    <lineage>
        <taxon>Bacteria</taxon>
        <taxon>Pseudomonadati</taxon>
        <taxon>Bacteroidota</taxon>
        <taxon>Bacteroidia</taxon>
        <taxon>Bacteroidales</taxon>
        <taxon>Bacteroidaceae</taxon>
        <taxon>Phocaeicola</taxon>
    </lineage>
</organism>